<feature type="region of interest" description="Disordered" evidence="1">
    <location>
        <begin position="108"/>
        <end position="170"/>
    </location>
</feature>
<name>A0AAD6U2B8_9AGAR</name>
<keyword evidence="3" id="KW-1185">Reference proteome</keyword>
<feature type="compositionally biased region" description="Low complexity" evidence="1">
    <location>
        <begin position="140"/>
        <end position="154"/>
    </location>
</feature>
<feature type="compositionally biased region" description="Polar residues" evidence="1">
    <location>
        <begin position="108"/>
        <end position="128"/>
    </location>
</feature>
<evidence type="ECO:0000313" key="2">
    <source>
        <dbReference type="EMBL" id="KAJ7085427.1"/>
    </source>
</evidence>
<dbReference type="Proteomes" id="UP001222325">
    <property type="component" value="Unassembled WGS sequence"/>
</dbReference>
<reference evidence="2" key="1">
    <citation type="submission" date="2023-03" db="EMBL/GenBank/DDBJ databases">
        <title>Massive genome expansion in bonnet fungi (Mycena s.s.) driven by repeated elements and novel gene families across ecological guilds.</title>
        <authorList>
            <consortium name="Lawrence Berkeley National Laboratory"/>
            <person name="Harder C.B."/>
            <person name="Miyauchi S."/>
            <person name="Viragh M."/>
            <person name="Kuo A."/>
            <person name="Thoen E."/>
            <person name="Andreopoulos B."/>
            <person name="Lu D."/>
            <person name="Skrede I."/>
            <person name="Drula E."/>
            <person name="Henrissat B."/>
            <person name="Morin E."/>
            <person name="Kohler A."/>
            <person name="Barry K."/>
            <person name="LaButti K."/>
            <person name="Morin E."/>
            <person name="Salamov A."/>
            <person name="Lipzen A."/>
            <person name="Mereny Z."/>
            <person name="Hegedus B."/>
            <person name="Baldrian P."/>
            <person name="Stursova M."/>
            <person name="Weitz H."/>
            <person name="Taylor A."/>
            <person name="Grigoriev I.V."/>
            <person name="Nagy L.G."/>
            <person name="Martin F."/>
            <person name="Kauserud H."/>
        </authorList>
    </citation>
    <scope>NUCLEOTIDE SEQUENCE</scope>
    <source>
        <strain evidence="2">CBHHK173m</strain>
    </source>
</reference>
<dbReference type="EMBL" id="JARJCN010000034">
    <property type="protein sequence ID" value="KAJ7085427.1"/>
    <property type="molecule type" value="Genomic_DNA"/>
</dbReference>
<evidence type="ECO:0000313" key="3">
    <source>
        <dbReference type="Proteomes" id="UP001222325"/>
    </source>
</evidence>
<protein>
    <submittedName>
        <fullName evidence="2">Uncharacterized protein</fullName>
    </submittedName>
</protein>
<comment type="caution">
    <text evidence="2">The sequence shown here is derived from an EMBL/GenBank/DDBJ whole genome shotgun (WGS) entry which is preliminary data.</text>
</comment>
<accession>A0AAD6U2B8</accession>
<evidence type="ECO:0000256" key="1">
    <source>
        <dbReference type="SAM" id="MobiDB-lite"/>
    </source>
</evidence>
<gene>
    <name evidence="2" type="ORF">B0H15DRAFT_801997</name>
</gene>
<organism evidence="2 3">
    <name type="scientific">Mycena belliarum</name>
    <dbReference type="NCBI Taxonomy" id="1033014"/>
    <lineage>
        <taxon>Eukaryota</taxon>
        <taxon>Fungi</taxon>
        <taxon>Dikarya</taxon>
        <taxon>Basidiomycota</taxon>
        <taxon>Agaricomycotina</taxon>
        <taxon>Agaricomycetes</taxon>
        <taxon>Agaricomycetidae</taxon>
        <taxon>Agaricales</taxon>
        <taxon>Marasmiineae</taxon>
        <taxon>Mycenaceae</taxon>
        <taxon>Mycena</taxon>
    </lineage>
</organism>
<sequence>MLLESHPHCAPSLYRETVVQLPPEFDSLMESLRENRSAQLATVDQQHKLMKYVRGLNEWLEQDVHDHQAELRVDQLRDDMRAIPAQGAFLDLTIAAVFLPFLDVQQPQQGSQYAPTPTVVRPTSSGFHPQQQQRPPPPQTIIIQQPPQQQPQRPGMMPSVGFHTVHNCNS</sequence>
<dbReference type="AlphaFoldDB" id="A0AAD6U2B8"/>
<proteinExistence type="predicted"/>